<dbReference type="Pfam" id="PF25601">
    <property type="entry name" value="AAA_lid_14"/>
    <property type="match status" value="1"/>
</dbReference>
<gene>
    <name evidence="7" type="ORF">ENK44_00440</name>
</gene>
<accession>A0A7V4UBQ2</accession>
<dbReference type="EMBL" id="DRQG01000004">
    <property type="protein sequence ID" value="HGY54142.1"/>
    <property type="molecule type" value="Genomic_DNA"/>
</dbReference>
<dbReference type="AlphaFoldDB" id="A0A7V4UBQ2"/>
<dbReference type="SMART" id="SM00382">
    <property type="entry name" value="AAA"/>
    <property type="match status" value="1"/>
</dbReference>
<dbReference type="GO" id="GO:0006355">
    <property type="term" value="P:regulation of DNA-templated transcription"/>
    <property type="evidence" value="ECO:0007669"/>
    <property type="project" value="InterPro"/>
</dbReference>
<evidence type="ECO:0000256" key="1">
    <source>
        <dbReference type="ARBA" id="ARBA00022553"/>
    </source>
</evidence>
<dbReference type="Gene3D" id="1.10.8.60">
    <property type="match status" value="1"/>
</dbReference>
<dbReference type="Proteomes" id="UP000885779">
    <property type="component" value="Unassembled WGS sequence"/>
</dbReference>
<dbReference type="Gene3D" id="3.40.50.2300">
    <property type="match status" value="1"/>
</dbReference>
<dbReference type="Gene3D" id="1.10.10.60">
    <property type="entry name" value="Homeodomain-like"/>
    <property type="match status" value="1"/>
</dbReference>
<dbReference type="GO" id="GO:0005524">
    <property type="term" value="F:ATP binding"/>
    <property type="evidence" value="ECO:0007669"/>
    <property type="project" value="UniProtKB-KW"/>
</dbReference>
<evidence type="ECO:0000313" key="7">
    <source>
        <dbReference type="EMBL" id="HGY54142.1"/>
    </source>
</evidence>
<name>A0A7V4UBQ2_CALAY</name>
<dbReference type="InterPro" id="IPR027417">
    <property type="entry name" value="P-loop_NTPase"/>
</dbReference>
<evidence type="ECO:0000256" key="3">
    <source>
        <dbReference type="ARBA" id="ARBA00022840"/>
    </source>
</evidence>
<dbReference type="InterPro" id="IPR025662">
    <property type="entry name" value="Sigma_54_int_dom_ATP-bd_1"/>
</dbReference>
<dbReference type="CDD" id="cd00009">
    <property type="entry name" value="AAA"/>
    <property type="match status" value="1"/>
</dbReference>
<dbReference type="PROSITE" id="PS00676">
    <property type="entry name" value="SIGMA54_INTERACT_2"/>
    <property type="match status" value="1"/>
</dbReference>
<feature type="domain" description="Response regulatory" evidence="6">
    <location>
        <begin position="4"/>
        <end position="119"/>
    </location>
</feature>
<dbReference type="InterPro" id="IPR002078">
    <property type="entry name" value="Sigma_54_int"/>
</dbReference>
<organism evidence="7">
    <name type="scientific">Caldithrix abyssi</name>
    <dbReference type="NCBI Taxonomy" id="187145"/>
    <lineage>
        <taxon>Bacteria</taxon>
        <taxon>Pseudomonadati</taxon>
        <taxon>Calditrichota</taxon>
        <taxon>Calditrichia</taxon>
        <taxon>Calditrichales</taxon>
        <taxon>Calditrichaceae</taxon>
        <taxon>Caldithrix</taxon>
    </lineage>
</organism>
<keyword evidence="2" id="KW-0547">Nucleotide-binding</keyword>
<evidence type="ECO:0000259" key="5">
    <source>
        <dbReference type="PROSITE" id="PS50045"/>
    </source>
</evidence>
<keyword evidence="3" id="KW-0067">ATP-binding</keyword>
<proteinExistence type="predicted"/>
<protein>
    <submittedName>
        <fullName evidence="7">Sigma-54-dependent Fis family transcriptional regulator</fullName>
    </submittedName>
</protein>
<keyword evidence="1 4" id="KW-0597">Phosphoprotein</keyword>
<evidence type="ECO:0000256" key="4">
    <source>
        <dbReference type="PROSITE-ProRule" id="PRU00169"/>
    </source>
</evidence>
<reference evidence="7" key="1">
    <citation type="journal article" date="2020" name="mSystems">
        <title>Genome- and Community-Level Interaction Insights into Carbon Utilization and Element Cycling Functions of Hydrothermarchaeota in Hydrothermal Sediment.</title>
        <authorList>
            <person name="Zhou Z."/>
            <person name="Liu Y."/>
            <person name="Xu W."/>
            <person name="Pan J."/>
            <person name="Luo Z.H."/>
            <person name="Li M."/>
        </authorList>
    </citation>
    <scope>NUCLEOTIDE SEQUENCE [LARGE SCALE GENOMIC DNA]</scope>
    <source>
        <strain evidence="7">HyVt-577</strain>
    </source>
</reference>
<evidence type="ECO:0000256" key="2">
    <source>
        <dbReference type="ARBA" id="ARBA00022741"/>
    </source>
</evidence>
<dbReference type="Pfam" id="PF00072">
    <property type="entry name" value="Response_reg"/>
    <property type="match status" value="1"/>
</dbReference>
<evidence type="ECO:0000259" key="6">
    <source>
        <dbReference type="PROSITE" id="PS50110"/>
    </source>
</evidence>
<dbReference type="PROSITE" id="PS50110">
    <property type="entry name" value="RESPONSE_REGULATORY"/>
    <property type="match status" value="1"/>
</dbReference>
<dbReference type="PANTHER" id="PTHR32071">
    <property type="entry name" value="TRANSCRIPTIONAL REGULATORY PROTEIN"/>
    <property type="match status" value="1"/>
</dbReference>
<dbReference type="Pfam" id="PF00158">
    <property type="entry name" value="Sigma54_activat"/>
    <property type="match status" value="1"/>
</dbReference>
<comment type="caution">
    <text evidence="7">The sequence shown here is derived from an EMBL/GenBank/DDBJ whole genome shotgun (WGS) entry which is preliminary data.</text>
</comment>
<dbReference type="PROSITE" id="PS00675">
    <property type="entry name" value="SIGMA54_INTERACT_1"/>
    <property type="match status" value="1"/>
</dbReference>
<dbReference type="SUPFAM" id="SSF46689">
    <property type="entry name" value="Homeodomain-like"/>
    <property type="match status" value="1"/>
</dbReference>
<dbReference type="InterPro" id="IPR009057">
    <property type="entry name" value="Homeodomain-like_sf"/>
</dbReference>
<dbReference type="InterPro" id="IPR011006">
    <property type="entry name" value="CheY-like_superfamily"/>
</dbReference>
<dbReference type="SUPFAM" id="SSF52172">
    <property type="entry name" value="CheY-like"/>
    <property type="match status" value="1"/>
</dbReference>
<dbReference type="InterPro" id="IPR001789">
    <property type="entry name" value="Sig_transdc_resp-reg_receiver"/>
</dbReference>
<dbReference type="SUPFAM" id="SSF52540">
    <property type="entry name" value="P-loop containing nucleoside triphosphate hydrolases"/>
    <property type="match status" value="1"/>
</dbReference>
<feature type="domain" description="Sigma-54 factor interaction" evidence="5">
    <location>
        <begin position="141"/>
        <end position="370"/>
    </location>
</feature>
<dbReference type="SMART" id="SM00448">
    <property type="entry name" value="REC"/>
    <property type="match status" value="1"/>
</dbReference>
<sequence>MNGRILLIDDNEDYCRQVQKTLALREMNVVYFTNGAEGLEHALNNDWGVILLDVYLNQQIDGLEILKRIVEKKSQIPVIMISGASTLQIAVEATKKGAYDFLEKPLDVDRLVITINRALEKYSLTQLSQNLLDELGKGLRMVGRSSSLSRILDDVERIARTDSKVLICGESGVGKDIVARLIHYKSQRENRPFVSVNCAAIPETLIETELFGYVEGAFTGANQNNSGYIAEAENGTLFLDEIGELPTSAQAKLLIFLNDGTYTPVGSTESRQSNVRIIAATNKNLENEVKLGNFREDLYYRLNVFKVHIPALRERPEDIEPLALYFLQRACNKFGKRITHFSEEAMDIILKQRWQGNVRQLKSAVYRMVLFCNDSMINYGTAAMAIQMDRTNELVSVPGPYQTALEEFEKLYFLNQLNLFGWDLSKVAEAVRLPKKDLAKKLEQLGLVHDKDRELIAY</sequence>
<dbReference type="InterPro" id="IPR003593">
    <property type="entry name" value="AAA+_ATPase"/>
</dbReference>
<dbReference type="FunFam" id="3.40.50.300:FF:000006">
    <property type="entry name" value="DNA-binding transcriptional regulator NtrC"/>
    <property type="match status" value="1"/>
</dbReference>
<dbReference type="GO" id="GO:0000160">
    <property type="term" value="P:phosphorelay signal transduction system"/>
    <property type="evidence" value="ECO:0007669"/>
    <property type="project" value="InterPro"/>
</dbReference>
<feature type="modified residue" description="4-aspartylphosphate" evidence="4">
    <location>
        <position position="53"/>
    </location>
</feature>
<dbReference type="InterPro" id="IPR025943">
    <property type="entry name" value="Sigma_54_int_dom_ATP-bd_2"/>
</dbReference>
<dbReference type="InterPro" id="IPR058031">
    <property type="entry name" value="AAA_lid_NorR"/>
</dbReference>
<dbReference type="PANTHER" id="PTHR32071:SF17">
    <property type="entry name" value="TRANSCRIPTIONAL REGULATOR (NTRC FAMILY)"/>
    <property type="match status" value="1"/>
</dbReference>
<dbReference type="Gene3D" id="3.40.50.300">
    <property type="entry name" value="P-loop containing nucleotide triphosphate hydrolases"/>
    <property type="match status" value="1"/>
</dbReference>
<dbReference type="PROSITE" id="PS50045">
    <property type="entry name" value="SIGMA54_INTERACT_4"/>
    <property type="match status" value="1"/>
</dbReference>